<accession>Q9ZH39</accession>
<dbReference type="Gene3D" id="3.20.20.80">
    <property type="entry name" value="Glycosidases"/>
    <property type="match status" value="1"/>
</dbReference>
<evidence type="ECO:0000313" key="11">
    <source>
        <dbReference type="EMBL" id="AAC83237.1"/>
    </source>
</evidence>
<dbReference type="Gene3D" id="2.60.120.260">
    <property type="entry name" value="Galactose-binding domain-like"/>
    <property type="match status" value="1"/>
</dbReference>
<keyword evidence="4" id="KW-0378">Hydrolase</keyword>
<evidence type="ECO:0000259" key="9">
    <source>
        <dbReference type="Pfam" id="PF00728"/>
    </source>
</evidence>
<dbReference type="SUPFAM" id="SSF49785">
    <property type="entry name" value="Galactose-binding domain-like"/>
    <property type="match status" value="1"/>
</dbReference>
<dbReference type="InterPro" id="IPR015883">
    <property type="entry name" value="Glyco_hydro_20_cat"/>
</dbReference>
<dbReference type="PANTHER" id="PTHR22600">
    <property type="entry name" value="BETA-HEXOSAMINIDASE"/>
    <property type="match status" value="1"/>
</dbReference>
<evidence type="ECO:0000256" key="5">
    <source>
        <dbReference type="ARBA" id="ARBA00023295"/>
    </source>
</evidence>
<dbReference type="GO" id="GO:0030203">
    <property type="term" value="P:glycosaminoglycan metabolic process"/>
    <property type="evidence" value="ECO:0007669"/>
    <property type="project" value="TreeGrafter"/>
</dbReference>
<dbReference type="CDD" id="cd06563">
    <property type="entry name" value="GH20_chitobiase-like"/>
    <property type="match status" value="1"/>
</dbReference>
<evidence type="ECO:0000256" key="7">
    <source>
        <dbReference type="ARBA" id="ARBA00033000"/>
    </source>
</evidence>
<dbReference type="EC" id="3.2.1.52" evidence="3"/>
<reference evidence="11" key="1">
    <citation type="journal article" date="1999" name="Microbiology">
        <title>Multiple genes involved in chitin degradation from the marine bacterium Pseudoalteromonas sp. strain S91.</title>
        <authorList>
            <person name="Techkarnjanaruk S."/>
            <person name="Goodman A.E."/>
        </authorList>
    </citation>
    <scope>NUCLEOTIDE SEQUENCE</scope>
    <source>
        <strain evidence="11">S9</strain>
    </source>
</reference>
<evidence type="ECO:0000259" key="10">
    <source>
        <dbReference type="Pfam" id="PF02838"/>
    </source>
</evidence>
<comment type="catalytic activity">
    <reaction evidence="1">
        <text>Hydrolysis of terminal non-reducing N-acetyl-D-hexosamine residues in N-acetyl-beta-D-hexosaminides.</text>
        <dbReference type="EC" id="3.2.1.52"/>
    </reaction>
</comment>
<dbReference type="Gene3D" id="3.30.379.10">
    <property type="entry name" value="Chitobiase/beta-hexosaminidase domain 2-like"/>
    <property type="match status" value="1"/>
</dbReference>
<dbReference type="InterPro" id="IPR029018">
    <property type="entry name" value="Hex-like_dom2"/>
</dbReference>
<dbReference type="CAZy" id="GH20">
    <property type="family name" value="Glycoside Hydrolase Family 20"/>
</dbReference>
<dbReference type="GO" id="GO:0005975">
    <property type="term" value="P:carbohydrate metabolic process"/>
    <property type="evidence" value="ECO:0007669"/>
    <property type="project" value="InterPro"/>
</dbReference>
<evidence type="ECO:0000256" key="2">
    <source>
        <dbReference type="ARBA" id="ARBA00006285"/>
    </source>
</evidence>
<dbReference type="PRINTS" id="PR00738">
    <property type="entry name" value="GLHYDRLASE20"/>
</dbReference>
<dbReference type="GO" id="GO:0004563">
    <property type="term" value="F:beta-N-acetylhexosaminidase activity"/>
    <property type="evidence" value="ECO:0007669"/>
    <property type="project" value="UniProtKB-EC"/>
</dbReference>
<evidence type="ECO:0000256" key="1">
    <source>
        <dbReference type="ARBA" id="ARBA00001231"/>
    </source>
</evidence>
<keyword evidence="5" id="KW-0326">Glycosidase</keyword>
<evidence type="ECO:0000256" key="8">
    <source>
        <dbReference type="PIRSR" id="PIRSR625705-1"/>
    </source>
</evidence>
<organism evidence="11">
    <name type="scientific">Pseudoalteromonas sp. S9</name>
    <dbReference type="NCBI Taxonomy" id="55516"/>
    <lineage>
        <taxon>Bacteria</taxon>
        <taxon>Pseudomonadati</taxon>
        <taxon>Pseudomonadota</taxon>
        <taxon>Gammaproteobacteria</taxon>
        <taxon>Alteromonadales</taxon>
        <taxon>Pseudoalteromonadaceae</taxon>
        <taxon>Pseudoalteromonas</taxon>
    </lineage>
</organism>
<proteinExistence type="inferred from homology"/>
<dbReference type="InterPro" id="IPR025705">
    <property type="entry name" value="Beta_hexosaminidase_sua/sub"/>
</dbReference>
<sequence>MFCRPYTSPQMAFAVNRLGYFFFGYVMKIVLRLLFLAFFGCGQVLANPVIVPKPNHLVWQNDQFTLNKNTTLVYLDDASQASAEALHFWLNKTSGFPATAATRKNDMQSGIVLQIDSTNFSQDESYRIEVSRQQARLIGASKAGLFYAVETFKQLFDHSFFANAPVNQSQWVIPTVQISDQPRFAYRGMHLDVSRHFFDIEFIKNYIDWLAAHKFNVFQWHLTDDQGWRIEIKKYPKLTGVGARRSQTVVGHTYDYQPLFDGKTVSGFYSQAQIKEVIEYAKARHIEVIPEIDIPGHSTALLAAYPEFGCKNQTLAVEGNFGIFEPVLCPTEQTFAFLKNVYSEVAALFPSQYIHIGGDEVIKTQWLESAFVKQLMTEQGLSSGEQVQSYFIKRVSQIIKQLDKKMIGWDEILEGGLAQDALVTSWRGEEGGIKAAKLGHNVIMSPYQYIYFDAYQSESSEEPKAIHGLTRLKQVYHYEPIPKELTKDQQALVLGAQGALWTEYIKTPRHAEYMLFPRLAALSEVLWSKQKDWQAFNSALPQLISRYRQQGINVSTSHYNPHIDVSFHATPRITLNADGYDGALRYTLDNKFIDFNSAEYQKSLSVFATNKIYTVSAKQQLNSLGEFSKRSHLTFAQHKALNKKISFVDAPAKGGAKTILDGRFAYDQFYDVNKFAVFYGNNMDATIDFIEPTAFSKIVMGVDTGRHRQLHPPLSVSVSVSNNASDWQEVITLSQEQITGPLLTLSFEPKKAKYLRVTVINADNSQDPQIPKLPLYIDEIAVF</sequence>
<dbReference type="PANTHER" id="PTHR22600:SF57">
    <property type="entry name" value="BETA-N-ACETYLHEXOSAMINIDASE"/>
    <property type="match status" value="1"/>
</dbReference>
<dbReference type="InterPro" id="IPR008979">
    <property type="entry name" value="Galactose-bd-like_sf"/>
</dbReference>
<feature type="domain" description="Beta-hexosaminidase bacterial type N-terminal" evidence="10">
    <location>
        <begin position="48"/>
        <end position="181"/>
    </location>
</feature>
<evidence type="ECO:0000256" key="4">
    <source>
        <dbReference type="ARBA" id="ARBA00022801"/>
    </source>
</evidence>
<dbReference type="SUPFAM" id="SSF55545">
    <property type="entry name" value="beta-N-acetylhexosaminidase-like domain"/>
    <property type="match status" value="1"/>
</dbReference>
<comment type="similarity">
    <text evidence="2">Belongs to the glycosyl hydrolase 20 family.</text>
</comment>
<protein>
    <recommendedName>
        <fullName evidence="3">beta-N-acetylhexosaminidase</fullName>
        <ecNumber evidence="3">3.2.1.52</ecNumber>
    </recommendedName>
    <alternativeName>
        <fullName evidence="6">Beta-N-acetylhexosaminidase</fullName>
    </alternativeName>
    <alternativeName>
        <fullName evidence="7">N-acetyl-beta-glucosaminidase</fullName>
    </alternativeName>
</protein>
<gene>
    <name evidence="11" type="primary">chiQ</name>
</gene>
<dbReference type="GO" id="GO:0016020">
    <property type="term" value="C:membrane"/>
    <property type="evidence" value="ECO:0007669"/>
    <property type="project" value="TreeGrafter"/>
</dbReference>
<dbReference type="Pfam" id="PF02838">
    <property type="entry name" value="Glyco_hydro_20b"/>
    <property type="match status" value="1"/>
</dbReference>
<evidence type="ECO:0000256" key="3">
    <source>
        <dbReference type="ARBA" id="ARBA00012663"/>
    </source>
</evidence>
<name>Q9ZH39_9GAMM</name>
<dbReference type="SUPFAM" id="SSF51445">
    <property type="entry name" value="(Trans)glycosidases"/>
    <property type="match status" value="1"/>
</dbReference>
<feature type="active site" description="Proton donor" evidence="8">
    <location>
        <position position="360"/>
    </location>
</feature>
<feature type="domain" description="Glycoside hydrolase family 20 catalytic" evidence="9">
    <location>
        <begin position="184"/>
        <end position="529"/>
    </location>
</feature>
<evidence type="ECO:0000256" key="6">
    <source>
        <dbReference type="ARBA" id="ARBA00030512"/>
    </source>
</evidence>
<dbReference type="InterPro" id="IPR017853">
    <property type="entry name" value="GH"/>
</dbReference>
<dbReference type="EMBL" id="AF072374">
    <property type="protein sequence ID" value="AAC83237.1"/>
    <property type="molecule type" value="Genomic_DNA"/>
</dbReference>
<dbReference type="Pfam" id="PF00728">
    <property type="entry name" value="Glyco_hydro_20"/>
    <property type="match status" value="1"/>
</dbReference>
<dbReference type="AlphaFoldDB" id="Q9ZH39"/>
<dbReference type="InterPro" id="IPR015882">
    <property type="entry name" value="HEX_bac_N"/>
</dbReference>